<accession>A0A817F954</accession>
<dbReference type="EMBL" id="CAJNVT010000005">
    <property type="protein sequence ID" value="CAF2740724.1"/>
    <property type="molecule type" value="Genomic_DNA"/>
</dbReference>
<sequence length="144" mass="16817">MRTWNLRCTEVGCKGRIKTKHEPQEGDLPILPSSDRCHVPAPHTIKVKKLYNRLNVYTYIPRHPPSQWKMMVQNSTWYADGTFKVVPILFHNGLMDGDVIPIVYIVMVDKSAINYTRLFNKLKEWKLSLAPLQIWTDFKNCMIS</sequence>
<name>A0A817F954_LEPSM</name>
<comment type="caution">
    <text evidence="1">The sequence shown here is derived from an EMBL/GenBank/DDBJ whole genome shotgun (WGS) entry which is preliminary data.</text>
</comment>
<evidence type="ECO:0000313" key="2">
    <source>
        <dbReference type="Proteomes" id="UP000675881"/>
    </source>
</evidence>
<reference evidence="1" key="1">
    <citation type="submission" date="2021-02" db="EMBL/GenBank/DDBJ databases">
        <authorList>
            <person name="Bekaert M."/>
        </authorList>
    </citation>
    <scope>NUCLEOTIDE SEQUENCE</scope>
    <source>
        <strain evidence="1">IoA-00</strain>
    </source>
</reference>
<evidence type="ECO:0000313" key="1">
    <source>
        <dbReference type="EMBL" id="CAF2740724.1"/>
    </source>
</evidence>
<protein>
    <submittedName>
        <fullName evidence="1">(salmon louse) hypothetical protein</fullName>
    </submittedName>
</protein>
<dbReference type="AlphaFoldDB" id="A0A817F954"/>
<organism evidence="1 2">
    <name type="scientific">Lepeophtheirus salmonis</name>
    <name type="common">Salmon louse</name>
    <name type="synonym">Caligus salmonis</name>
    <dbReference type="NCBI Taxonomy" id="72036"/>
    <lineage>
        <taxon>Eukaryota</taxon>
        <taxon>Metazoa</taxon>
        <taxon>Ecdysozoa</taxon>
        <taxon>Arthropoda</taxon>
        <taxon>Crustacea</taxon>
        <taxon>Multicrustacea</taxon>
        <taxon>Hexanauplia</taxon>
        <taxon>Copepoda</taxon>
        <taxon>Siphonostomatoida</taxon>
        <taxon>Caligidae</taxon>
        <taxon>Lepeophtheirus</taxon>
    </lineage>
</organism>
<proteinExistence type="predicted"/>
<dbReference type="Proteomes" id="UP000675881">
    <property type="component" value="Unassembled WGS sequence"/>
</dbReference>
<gene>
    <name evidence="1" type="ORF">LSAA_26</name>
</gene>
<keyword evidence="2" id="KW-1185">Reference proteome</keyword>